<evidence type="ECO:0000313" key="2">
    <source>
        <dbReference type="Proteomes" id="UP000799536"/>
    </source>
</evidence>
<protein>
    <recommendedName>
        <fullName evidence="3">Tetratricopeptide repeat protein</fullName>
    </recommendedName>
</protein>
<comment type="caution">
    <text evidence="1">The sequence shown here is derived from an EMBL/GenBank/DDBJ whole genome shotgun (WGS) entry which is preliminary data.</text>
</comment>
<dbReference type="AlphaFoldDB" id="A0A9P4MU00"/>
<dbReference type="Pfam" id="PF13374">
    <property type="entry name" value="TPR_10"/>
    <property type="match status" value="1"/>
</dbReference>
<name>A0A9P4MU00_9PLEO</name>
<sequence>MEMRKSIFRGEHPDMLTSMGSLASILTNQGWWKEAEELEVQAIDTIKRILGEEHPDMLVSEINLIFTFKASLIFTFSPKGTCGAYITHGAMLLTSEDRFWLSESAHQSSLES</sequence>
<evidence type="ECO:0008006" key="3">
    <source>
        <dbReference type="Google" id="ProtNLM"/>
    </source>
</evidence>
<evidence type="ECO:0000313" key="1">
    <source>
        <dbReference type="EMBL" id="KAF2202567.1"/>
    </source>
</evidence>
<organism evidence="1 2">
    <name type="scientific">Delitschia confertaspora ATCC 74209</name>
    <dbReference type="NCBI Taxonomy" id="1513339"/>
    <lineage>
        <taxon>Eukaryota</taxon>
        <taxon>Fungi</taxon>
        <taxon>Dikarya</taxon>
        <taxon>Ascomycota</taxon>
        <taxon>Pezizomycotina</taxon>
        <taxon>Dothideomycetes</taxon>
        <taxon>Pleosporomycetidae</taxon>
        <taxon>Pleosporales</taxon>
        <taxon>Delitschiaceae</taxon>
        <taxon>Delitschia</taxon>
    </lineage>
</organism>
<dbReference type="Gene3D" id="1.25.40.10">
    <property type="entry name" value="Tetratricopeptide repeat domain"/>
    <property type="match status" value="1"/>
</dbReference>
<dbReference type="Proteomes" id="UP000799536">
    <property type="component" value="Unassembled WGS sequence"/>
</dbReference>
<dbReference type="OrthoDB" id="3693369at2759"/>
<keyword evidence="2" id="KW-1185">Reference proteome</keyword>
<accession>A0A9P4MU00</accession>
<dbReference type="EMBL" id="ML993932">
    <property type="protein sequence ID" value="KAF2202567.1"/>
    <property type="molecule type" value="Genomic_DNA"/>
</dbReference>
<gene>
    <name evidence="1" type="ORF">GQ43DRAFT_501381</name>
</gene>
<reference evidence="1" key="1">
    <citation type="journal article" date="2020" name="Stud. Mycol.">
        <title>101 Dothideomycetes genomes: a test case for predicting lifestyles and emergence of pathogens.</title>
        <authorList>
            <person name="Haridas S."/>
            <person name="Albert R."/>
            <person name="Binder M."/>
            <person name="Bloem J."/>
            <person name="Labutti K."/>
            <person name="Salamov A."/>
            <person name="Andreopoulos B."/>
            <person name="Baker S."/>
            <person name="Barry K."/>
            <person name="Bills G."/>
            <person name="Bluhm B."/>
            <person name="Cannon C."/>
            <person name="Castanera R."/>
            <person name="Culley D."/>
            <person name="Daum C."/>
            <person name="Ezra D."/>
            <person name="Gonzalez J."/>
            <person name="Henrissat B."/>
            <person name="Kuo A."/>
            <person name="Liang C."/>
            <person name="Lipzen A."/>
            <person name="Lutzoni F."/>
            <person name="Magnuson J."/>
            <person name="Mondo S."/>
            <person name="Nolan M."/>
            <person name="Ohm R."/>
            <person name="Pangilinan J."/>
            <person name="Park H.-J."/>
            <person name="Ramirez L."/>
            <person name="Alfaro M."/>
            <person name="Sun H."/>
            <person name="Tritt A."/>
            <person name="Yoshinaga Y."/>
            <person name="Zwiers L.-H."/>
            <person name="Turgeon B."/>
            <person name="Goodwin S."/>
            <person name="Spatafora J."/>
            <person name="Crous P."/>
            <person name="Grigoriev I."/>
        </authorList>
    </citation>
    <scope>NUCLEOTIDE SEQUENCE</scope>
    <source>
        <strain evidence="1">ATCC 74209</strain>
    </source>
</reference>
<proteinExistence type="predicted"/>
<dbReference type="InterPro" id="IPR011990">
    <property type="entry name" value="TPR-like_helical_dom_sf"/>
</dbReference>